<comment type="caution">
    <text evidence="5">The sequence shown here is derived from an EMBL/GenBank/DDBJ whole genome shotgun (WGS) entry which is preliminary data.</text>
</comment>
<dbReference type="Gene3D" id="2.60.40.790">
    <property type="match status" value="1"/>
</dbReference>
<organism evidence="5 6">
    <name type="scientific">Edaphochlamys debaryana</name>
    <dbReference type="NCBI Taxonomy" id="47281"/>
    <lineage>
        <taxon>Eukaryota</taxon>
        <taxon>Viridiplantae</taxon>
        <taxon>Chlorophyta</taxon>
        <taxon>core chlorophytes</taxon>
        <taxon>Chlorophyceae</taxon>
        <taxon>CS clade</taxon>
        <taxon>Chlamydomonadales</taxon>
        <taxon>Chlamydomonadales incertae sedis</taxon>
        <taxon>Edaphochlamys</taxon>
    </lineage>
</organism>
<dbReference type="AlphaFoldDB" id="A0A835XJG3"/>
<dbReference type="PANTHER" id="PTHR12356">
    <property type="entry name" value="NUCLEAR MOVEMENT PROTEIN NUDC"/>
    <property type="match status" value="1"/>
</dbReference>
<feature type="domain" description="CS" evidence="4">
    <location>
        <begin position="858"/>
        <end position="949"/>
    </location>
</feature>
<comment type="subcellular location">
    <subcellularLocation>
        <location evidence="1">Cytoplasm</location>
    </subcellularLocation>
</comment>
<feature type="compositionally biased region" description="Basic and acidic residues" evidence="3">
    <location>
        <begin position="8"/>
        <end position="17"/>
    </location>
</feature>
<feature type="region of interest" description="Disordered" evidence="3">
    <location>
        <begin position="732"/>
        <end position="795"/>
    </location>
</feature>
<dbReference type="InterPro" id="IPR008978">
    <property type="entry name" value="HSP20-like_chaperone"/>
</dbReference>
<dbReference type="GO" id="GO:0051082">
    <property type="term" value="F:unfolded protein binding"/>
    <property type="evidence" value="ECO:0007669"/>
    <property type="project" value="TreeGrafter"/>
</dbReference>
<evidence type="ECO:0000256" key="3">
    <source>
        <dbReference type="SAM" id="MobiDB-lite"/>
    </source>
</evidence>
<dbReference type="PANTHER" id="PTHR12356:SF3">
    <property type="entry name" value="NUCLEAR MIGRATION PROTEIN NUDC"/>
    <property type="match status" value="1"/>
</dbReference>
<feature type="compositionally biased region" description="Low complexity" evidence="3">
    <location>
        <begin position="740"/>
        <end position="750"/>
    </location>
</feature>
<dbReference type="InterPro" id="IPR037898">
    <property type="entry name" value="NudC_fam"/>
</dbReference>
<feature type="region of interest" description="Disordered" evidence="3">
    <location>
        <begin position="104"/>
        <end position="153"/>
    </location>
</feature>
<dbReference type="Pfam" id="PF04969">
    <property type="entry name" value="CS"/>
    <property type="match status" value="1"/>
</dbReference>
<dbReference type="EMBL" id="JAEHOE010000162">
    <property type="protein sequence ID" value="KAG2483923.1"/>
    <property type="molecule type" value="Genomic_DNA"/>
</dbReference>
<accession>A0A835XJG3</accession>
<feature type="compositionally biased region" description="Pro residues" evidence="3">
    <location>
        <begin position="277"/>
        <end position="286"/>
    </location>
</feature>
<proteinExistence type="predicted"/>
<dbReference type="PROSITE" id="PS51203">
    <property type="entry name" value="CS"/>
    <property type="match status" value="1"/>
</dbReference>
<evidence type="ECO:0000259" key="4">
    <source>
        <dbReference type="PROSITE" id="PS51203"/>
    </source>
</evidence>
<sequence length="1018" mass="100014">MAPPLRDAAPEHPDRGLDGPAPSLVGAGSSEAAAHELLQLPQGRGPAQAWQTGAAEEEAYEASAAGAPLAAAVAEAMAAALSGGGSEDGGRMATEALQGLAAACRQAPTGQPPPWLPTSHGPVSTHSPAAPSHDPPTGEATTSTQPSPAASPPSSSPCPCLLCAVGRVLAAGSPSAAAWLRRLPPAAVADLAEVVAAALGAAPSGAAASPAVATSSATSPAPASSAKTSADAPTAAAAAVAAAARAWAAATGGRPLLALMRLYGLAAAGHAGGSTAHPPPSKPPPRQQDQQGLAASSGAGAGAACCRGSRAALAALAAVCRLAPAAVRRELSSGGPAAVGAVGAARQGDAGERLVRGLVTEARRLLERCPRGLVPRLGPDGAVASYGSDGLAPADPCPAPPPLPTLGRSASSTGVRPPPMAALPLPPPLGVVAVQALAALAGVSRRVARMVYGAGGLDLTEAAGRGLLAAPSRPTAAAAALAAAVAALHVALAAGCQTALDDICTGSDVTALGSLMSATNPTSYGIPTAAAASPAGSPASCLPPPSAVRAAERLCALVDSASPDAFSAICRDVDFSGGGGQSNNLESPLATVLVWLGLGRGHSLGLGHSHGPLTAPVVCQDQHLHGCDGVPGLEAGGGGGEASSHGREGRLAAAQLLVACLDRARRTRWILESSPGSCGGGGRGGGAGGGLRFAAGLKGSVLEALAQGSGKVARLGLAGAEALAREVIRRGGDLPPPPVAEVSAEVAAAPQVPPGPGGPPPPPASAQCTPPPAKAASPTPHGKGSNRAAGGNSATKTGTLHEITERFEGQGQGQGLGVTGEGEGGAEGGYDEDGLRTVWDSGPRPAVAAARAAWSARPLRERVAWSQSSTEVFATLQLPPGTRASEVSVSIAPDRVTVRLGWAGRVLDGAPARRVAAGDSVWALEGDSLQARGILLAKAEKGRFWRALLGGGEERGLVQVLQEAVDADERVVPVEEMDEGGRALLEELLERQALVAEGALNLETSFDDFRLVLGDSTL</sequence>
<dbReference type="Proteomes" id="UP000612055">
    <property type="component" value="Unassembled WGS sequence"/>
</dbReference>
<name>A0A835XJG3_9CHLO</name>
<gene>
    <name evidence="5" type="ORF">HYH03_017244</name>
</gene>
<feature type="region of interest" description="Disordered" evidence="3">
    <location>
        <begin position="270"/>
        <end position="294"/>
    </location>
</feature>
<evidence type="ECO:0000256" key="2">
    <source>
        <dbReference type="ARBA" id="ARBA00022490"/>
    </source>
</evidence>
<evidence type="ECO:0000313" key="5">
    <source>
        <dbReference type="EMBL" id="KAG2483923.1"/>
    </source>
</evidence>
<dbReference type="SUPFAM" id="SSF49764">
    <property type="entry name" value="HSP20-like chaperones"/>
    <property type="match status" value="1"/>
</dbReference>
<evidence type="ECO:0000256" key="1">
    <source>
        <dbReference type="ARBA" id="ARBA00004496"/>
    </source>
</evidence>
<dbReference type="GO" id="GO:0005737">
    <property type="term" value="C:cytoplasm"/>
    <property type="evidence" value="ECO:0007669"/>
    <property type="project" value="UniProtKB-SubCell"/>
</dbReference>
<protein>
    <recommendedName>
        <fullName evidence="4">CS domain-containing protein</fullName>
    </recommendedName>
</protein>
<dbReference type="OrthoDB" id="515366at2759"/>
<keyword evidence="6" id="KW-1185">Reference proteome</keyword>
<feature type="compositionally biased region" description="Pro residues" evidence="3">
    <location>
        <begin position="751"/>
        <end position="773"/>
    </location>
</feature>
<evidence type="ECO:0000313" key="6">
    <source>
        <dbReference type="Proteomes" id="UP000612055"/>
    </source>
</evidence>
<dbReference type="GO" id="GO:0006457">
    <property type="term" value="P:protein folding"/>
    <property type="evidence" value="ECO:0007669"/>
    <property type="project" value="TreeGrafter"/>
</dbReference>
<dbReference type="InterPro" id="IPR007052">
    <property type="entry name" value="CS_dom"/>
</dbReference>
<keyword evidence="2" id="KW-0963">Cytoplasm</keyword>
<reference evidence="5" key="1">
    <citation type="journal article" date="2020" name="bioRxiv">
        <title>Comparative genomics of Chlamydomonas.</title>
        <authorList>
            <person name="Craig R.J."/>
            <person name="Hasan A.R."/>
            <person name="Ness R.W."/>
            <person name="Keightley P.D."/>
        </authorList>
    </citation>
    <scope>NUCLEOTIDE SEQUENCE</scope>
    <source>
        <strain evidence="5">CCAP 11/70</strain>
    </source>
</reference>
<dbReference type="CDD" id="cd06467">
    <property type="entry name" value="p23_NUDC_like"/>
    <property type="match status" value="1"/>
</dbReference>
<feature type="region of interest" description="Disordered" evidence="3">
    <location>
        <begin position="1"/>
        <end position="29"/>
    </location>
</feature>